<dbReference type="InterPro" id="IPR011051">
    <property type="entry name" value="RmlC_Cupin_sf"/>
</dbReference>
<dbReference type="HOGENOM" id="CLU_038337_0_0_9"/>
<accession>A6TTZ4</accession>
<dbReference type="InterPro" id="IPR005467">
    <property type="entry name" value="His_kinase_dom"/>
</dbReference>
<dbReference type="InterPro" id="IPR003594">
    <property type="entry name" value="HATPase_dom"/>
</dbReference>
<dbReference type="InterPro" id="IPR014710">
    <property type="entry name" value="RmlC-like_jellyroll"/>
</dbReference>
<dbReference type="eggNOG" id="COG4936">
    <property type="taxonomic scope" value="Bacteria"/>
</dbReference>
<feature type="domain" description="Histidine kinase" evidence="6">
    <location>
        <begin position="423"/>
        <end position="527"/>
    </location>
</feature>
<evidence type="ECO:0000313" key="8">
    <source>
        <dbReference type="Proteomes" id="UP000001572"/>
    </source>
</evidence>
<dbReference type="EMBL" id="CP000724">
    <property type="protein sequence ID" value="ABR49662.1"/>
    <property type="molecule type" value="Genomic_DNA"/>
</dbReference>
<dbReference type="Gene3D" id="2.60.120.10">
    <property type="entry name" value="Jelly Rolls"/>
    <property type="match status" value="1"/>
</dbReference>
<evidence type="ECO:0000256" key="5">
    <source>
        <dbReference type="SAM" id="Coils"/>
    </source>
</evidence>
<keyword evidence="4" id="KW-0902">Two-component regulatory system</keyword>
<dbReference type="EC" id="2.7.13.3" evidence="2"/>
<dbReference type="InterPro" id="IPR004358">
    <property type="entry name" value="Sig_transdc_His_kin-like_C"/>
</dbReference>
<organism evidence="7 8">
    <name type="scientific">Alkaliphilus metalliredigens (strain QYMF)</name>
    <dbReference type="NCBI Taxonomy" id="293826"/>
    <lineage>
        <taxon>Bacteria</taxon>
        <taxon>Bacillati</taxon>
        <taxon>Bacillota</taxon>
        <taxon>Clostridia</taxon>
        <taxon>Peptostreptococcales</taxon>
        <taxon>Natronincolaceae</taxon>
        <taxon>Alkaliphilus</taxon>
    </lineage>
</organism>
<dbReference type="AlphaFoldDB" id="A6TTZ4"/>
<evidence type="ECO:0000259" key="6">
    <source>
        <dbReference type="PROSITE" id="PS50109"/>
    </source>
</evidence>
<evidence type="ECO:0000256" key="3">
    <source>
        <dbReference type="ARBA" id="ARBA00022777"/>
    </source>
</evidence>
<dbReference type="Pfam" id="PF10114">
    <property type="entry name" value="PocR"/>
    <property type="match status" value="1"/>
</dbReference>
<dbReference type="OrthoDB" id="1410840at2"/>
<sequence>MKKEKPIDYRGIRPVKQYFEWGTVKWLHEPEDVNEGKMMVGHVMFLPNTNQMNHLHTGDEQILYALTGKGIHWVDGKEYPLSSGKVYHIPPYVEHAVKNLSDDPLEMIIVYNASSLNYSEVLPPVEFSKRYAIDNMKEILDLRILQKVQDKFADASQLAIVIEDDKGEIITKPSNPSMLCQIRCSNKEDCRLNSKELSTNRMETKVINCCLDLFRVHTPIFLGDTYIGSISCGPVLLNDPSDTAINTLEKEIEEGLDAKALEDYLNIRRLTKGRLHAIMESLMTMSHFIVETSINNLAQKELHQKTIQMLEENKKKIELENALNAAKMEILQSQLSPHFLFNTLSVIGELAYMQGAKEAAETTFALSKLLRTSLKKSEELIKVREEVDYIKDYLFIQKKRFQDLQTEIDIEKSVLDVEIPFMALQLLVENAITHGFESAGKKVTITIRGRSQGKYVFLRVIDNGSGIKEEVLKRLFLKDSTIKQGTGIGIVNLEERLSYYYGEDFLFNIDSQWGIGTEVMLKIPIERQKKVEI</sequence>
<dbReference type="InterPro" id="IPR050640">
    <property type="entry name" value="Bact_2-comp_sensor_kinase"/>
</dbReference>
<dbReference type="PANTHER" id="PTHR34220:SF7">
    <property type="entry name" value="SENSOR HISTIDINE KINASE YPDA"/>
    <property type="match status" value="1"/>
</dbReference>
<keyword evidence="3 7" id="KW-0418">Kinase</keyword>
<gene>
    <name evidence="7" type="ordered locus">Amet_3536</name>
</gene>
<dbReference type="GO" id="GO:0016020">
    <property type="term" value="C:membrane"/>
    <property type="evidence" value="ECO:0007669"/>
    <property type="project" value="InterPro"/>
</dbReference>
<dbReference type="InterPro" id="IPR013096">
    <property type="entry name" value="Cupin_2"/>
</dbReference>
<evidence type="ECO:0000256" key="1">
    <source>
        <dbReference type="ARBA" id="ARBA00000085"/>
    </source>
</evidence>
<evidence type="ECO:0000313" key="7">
    <source>
        <dbReference type="EMBL" id="ABR49662.1"/>
    </source>
</evidence>
<dbReference type="CDD" id="cd02208">
    <property type="entry name" value="cupin_RmlC-like"/>
    <property type="match status" value="1"/>
</dbReference>
<feature type="coiled-coil region" evidence="5">
    <location>
        <begin position="300"/>
        <end position="329"/>
    </location>
</feature>
<dbReference type="SUPFAM" id="SSF51182">
    <property type="entry name" value="RmlC-like cupins"/>
    <property type="match status" value="1"/>
</dbReference>
<dbReference type="InterPro" id="IPR010559">
    <property type="entry name" value="Sig_transdc_His_kin_internal"/>
</dbReference>
<dbReference type="PRINTS" id="PR00344">
    <property type="entry name" value="BCTRLSENSOR"/>
</dbReference>
<evidence type="ECO:0000256" key="2">
    <source>
        <dbReference type="ARBA" id="ARBA00012438"/>
    </source>
</evidence>
<dbReference type="STRING" id="293826.Amet_3536"/>
<dbReference type="SUPFAM" id="SSF55874">
    <property type="entry name" value="ATPase domain of HSP90 chaperone/DNA topoisomerase II/histidine kinase"/>
    <property type="match status" value="1"/>
</dbReference>
<dbReference type="PROSITE" id="PS50109">
    <property type="entry name" value="HIS_KIN"/>
    <property type="match status" value="1"/>
</dbReference>
<dbReference type="InterPro" id="IPR036890">
    <property type="entry name" value="HATPase_C_sf"/>
</dbReference>
<keyword evidence="8" id="KW-1185">Reference proteome</keyword>
<name>A6TTZ4_ALKMQ</name>
<reference evidence="8" key="1">
    <citation type="journal article" date="2016" name="Genome Announc.">
        <title>Complete genome sequence of Alkaliphilus metalliredigens strain QYMF, an alkaliphilic and metal-reducing bacterium isolated from borax-contaminated leachate ponds.</title>
        <authorList>
            <person name="Hwang C."/>
            <person name="Copeland A."/>
            <person name="Lucas S."/>
            <person name="Lapidus A."/>
            <person name="Barry K."/>
            <person name="Detter J.C."/>
            <person name="Glavina Del Rio T."/>
            <person name="Hammon N."/>
            <person name="Israni S."/>
            <person name="Dalin E."/>
            <person name="Tice H."/>
            <person name="Pitluck S."/>
            <person name="Chertkov O."/>
            <person name="Brettin T."/>
            <person name="Bruce D."/>
            <person name="Han C."/>
            <person name="Schmutz J."/>
            <person name="Larimer F."/>
            <person name="Land M.L."/>
            <person name="Hauser L."/>
            <person name="Kyrpides N."/>
            <person name="Mikhailova N."/>
            <person name="Ye Q."/>
            <person name="Zhou J."/>
            <person name="Richardson P."/>
            <person name="Fields M.W."/>
        </authorList>
    </citation>
    <scope>NUCLEOTIDE SEQUENCE [LARGE SCALE GENOMIC DNA]</scope>
    <source>
        <strain evidence="8">QYMF</strain>
    </source>
</reference>
<proteinExistence type="predicted"/>
<dbReference type="Proteomes" id="UP000001572">
    <property type="component" value="Chromosome"/>
</dbReference>
<dbReference type="eggNOG" id="COG2972">
    <property type="taxonomic scope" value="Bacteria"/>
</dbReference>
<dbReference type="Pfam" id="PF06580">
    <property type="entry name" value="His_kinase"/>
    <property type="match status" value="1"/>
</dbReference>
<dbReference type="Pfam" id="PF02518">
    <property type="entry name" value="HATPase_c"/>
    <property type="match status" value="1"/>
</dbReference>
<dbReference type="GO" id="GO:0000155">
    <property type="term" value="F:phosphorelay sensor kinase activity"/>
    <property type="evidence" value="ECO:0007669"/>
    <property type="project" value="InterPro"/>
</dbReference>
<dbReference type="RefSeq" id="WP_012064625.1">
    <property type="nucleotide sequence ID" value="NC_009633.1"/>
</dbReference>
<dbReference type="SMART" id="SM00387">
    <property type="entry name" value="HATPase_c"/>
    <property type="match status" value="1"/>
</dbReference>
<comment type="catalytic activity">
    <reaction evidence="1">
        <text>ATP + protein L-histidine = ADP + protein N-phospho-L-histidine.</text>
        <dbReference type="EC" id="2.7.13.3"/>
    </reaction>
</comment>
<evidence type="ECO:0000256" key="4">
    <source>
        <dbReference type="ARBA" id="ARBA00023012"/>
    </source>
</evidence>
<dbReference type="PANTHER" id="PTHR34220">
    <property type="entry name" value="SENSOR HISTIDINE KINASE YPDA"/>
    <property type="match status" value="1"/>
</dbReference>
<keyword evidence="3 7" id="KW-0808">Transferase</keyword>
<dbReference type="InterPro" id="IPR018771">
    <property type="entry name" value="PocR_dom"/>
</dbReference>
<dbReference type="Pfam" id="PF07883">
    <property type="entry name" value="Cupin_2"/>
    <property type="match status" value="1"/>
</dbReference>
<dbReference type="KEGG" id="amt:Amet_3536"/>
<dbReference type="eggNOG" id="COG0662">
    <property type="taxonomic scope" value="Bacteria"/>
</dbReference>
<keyword evidence="5" id="KW-0175">Coiled coil</keyword>
<dbReference type="Gene3D" id="3.30.565.10">
    <property type="entry name" value="Histidine kinase-like ATPase, C-terminal domain"/>
    <property type="match status" value="1"/>
</dbReference>
<protein>
    <recommendedName>
        <fullName evidence="2">histidine kinase</fullName>
        <ecNumber evidence="2">2.7.13.3</ecNumber>
    </recommendedName>
</protein>